<gene>
    <name evidence="1" type="ORF">ACFSBJ_04005</name>
</gene>
<organism evidence="1 2">
    <name type="scientific">Haloplanus ruber</name>
    <dbReference type="NCBI Taxonomy" id="869892"/>
    <lineage>
        <taxon>Archaea</taxon>
        <taxon>Methanobacteriati</taxon>
        <taxon>Methanobacteriota</taxon>
        <taxon>Stenosarchaea group</taxon>
        <taxon>Halobacteria</taxon>
        <taxon>Halobacteriales</taxon>
        <taxon>Haloferacaceae</taxon>
        <taxon>Haloplanus</taxon>
    </lineage>
</organism>
<sequence length="116" mass="13206">MEIELWIPYEREGDPFFDLDEFLDELDDNIRSVDLLDQAAKIRLSEAAAVTKSDLGVGLSMKTQDGYTVPDAKITRAVAKERAETSPDPENDLDITRYTRHMVQMKRGSKHLHEPS</sequence>
<name>A0ABD6CXX7_9EURY</name>
<dbReference type="Proteomes" id="UP001597075">
    <property type="component" value="Unassembled WGS sequence"/>
</dbReference>
<evidence type="ECO:0000313" key="1">
    <source>
        <dbReference type="EMBL" id="MFD1632901.1"/>
    </source>
</evidence>
<keyword evidence="2" id="KW-1185">Reference proteome</keyword>
<comment type="caution">
    <text evidence="1">The sequence shown here is derived from an EMBL/GenBank/DDBJ whole genome shotgun (WGS) entry which is preliminary data.</text>
</comment>
<protein>
    <submittedName>
        <fullName evidence="1">Uncharacterized protein</fullName>
    </submittedName>
</protein>
<dbReference type="EMBL" id="JBHUDL010000005">
    <property type="protein sequence ID" value="MFD1632901.1"/>
    <property type="molecule type" value="Genomic_DNA"/>
</dbReference>
<dbReference type="AlphaFoldDB" id="A0ABD6CXX7"/>
<dbReference type="RefSeq" id="WP_256406614.1">
    <property type="nucleotide sequence ID" value="NZ_CP187152.1"/>
</dbReference>
<accession>A0ABD6CXX7</accession>
<evidence type="ECO:0000313" key="2">
    <source>
        <dbReference type="Proteomes" id="UP001597075"/>
    </source>
</evidence>
<proteinExistence type="predicted"/>
<reference evidence="1 2" key="1">
    <citation type="journal article" date="2019" name="Int. J. Syst. Evol. Microbiol.">
        <title>The Global Catalogue of Microorganisms (GCM) 10K type strain sequencing project: providing services to taxonomists for standard genome sequencing and annotation.</title>
        <authorList>
            <consortium name="The Broad Institute Genomics Platform"/>
            <consortium name="The Broad Institute Genome Sequencing Center for Infectious Disease"/>
            <person name="Wu L."/>
            <person name="Ma J."/>
        </authorList>
    </citation>
    <scope>NUCLEOTIDE SEQUENCE [LARGE SCALE GENOMIC DNA]</scope>
    <source>
        <strain evidence="1 2">CGMCC 1.10594</strain>
    </source>
</reference>